<feature type="transmembrane region" description="Helical" evidence="1">
    <location>
        <begin position="46"/>
        <end position="66"/>
    </location>
</feature>
<reference evidence="2 3" key="1">
    <citation type="submission" date="2019-07" db="EMBL/GenBank/DDBJ databases">
        <title>Whole genome shotgun sequence of Rhodospirillum oryzae NBRC 107573.</title>
        <authorList>
            <person name="Hosoyama A."/>
            <person name="Uohara A."/>
            <person name="Ohji S."/>
            <person name="Ichikawa N."/>
        </authorList>
    </citation>
    <scope>NUCLEOTIDE SEQUENCE [LARGE SCALE GENOMIC DNA]</scope>
    <source>
        <strain evidence="2 3">NBRC 107573</strain>
    </source>
</reference>
<evidence type="ECO:0000313" key="2">
    <source>
        <dbReference type="EMBL" id="GEO80624.1"/>
    </source>
</evidence>
<name>A0A512H5C9_9PROT</name>
<feature type="transmembrane region" description="Helical" evidence="1">
    <location>
        <begin position="12"/>
        <end position="34"/>
    </location>
</feature>
<keyword evidence="1" id="KW-0472">Membrane</keyword>
<keyword evidence="3" id="KW-1185">Reference proteome</keyword>
<dbReference type="OrthoDB" id="7273400at2"/>
<keyword evidence="1" id="KW-0812">Transmembrane</keyword>
<comment type="caution">
    <text evidence="2">The sequence shown here is derived from an EMBL/GenBank/DDBJ whole genome shotgun (WGS) entry which is preliminary data.</text>
</comment>
<keyword evidence="1" id="KW-1133">Transmembrane helix</keyword>
<dbReference type="RefSeq" id="WP_147162678.1">
    <property type="nucleotide sequence ID" value="NZ_BJZO01000013.1"/>
</dbReference>
<proteinExistence type="predicted"/>
<sequence length="75" mass="7792">MSLIQNERTKLLATALNNIGVAIIVTGVVAPAVATLYGGTLPGAGHWWFVVAAGWLLAGIGLHILAHINLGRLKP</sequence>
<dbReference type="Proteomes" id="UP000321567">
    <property type="component" value="Unassembled WGS sequence"/>
</dbReference>
<protein>
    <recommendedName>
        <fullName evidence="4">Major facilitator superfamily (MFS) profile domain-containing protein</fullName>
    </recommendedName>
</protein>
<organism evidence="2 3">
    <name type="scientific">Pararhodospirillum oryzae</name>
    <dbReference type="NCBI Taxonomy" id="478448"/>
    <lineage>
        <taxon>Bacteria</taxon>
        <taxon>Pseudomonadati</taxon>
        <taxon>Pseudomonadota</taxon>
        <taxon>Alphaproteobacteria</taxon>
        <taxon>Rhodospirillales</taxon>
        <taxon>Rhodospirillaceae</taxon>
        <taxon>Pararhodospirillum</taxon>
    </lineage>
</organism>
<dbReference type="EMBL" id="BJZO01000013">
    <property type="protein sequence ID" value="GEO80624.1"/>
    <property type="molecule type" value="Genomic_DNA"/>
</dbReference>
<dbReference type="AlphaFoldDB" id="A0A512H5C9"/>
<evidence type="ECO:0000256" key="1">
    <source>
        <dbReference type="SAM" id="Phobius"/>
    </source>
</evidence>
<gene>
    <name evidence="2" type="ORF">ROR02_07550</name>
</gene>
<accession>A0A512H5C9</accession>
<evidence type="ECO:0008006" key="4">
    <source>
        <dbReference type="Google" id="ProtNLM"/>
    </source>
</evidence>
<evidence type="ECO:0000313" key="3">
    <source>
        <dbReference type="Proteomes" id="UP000321567"/>
    </source>
</evidence>